<dbReference type="EMBL" id="JMQN01000040">
    <property type="protein sequence ID" value="KEA63229.1"/>
    <property type="molecule type" value="Genomic_DNA"/>
</dbReference>
<dbReference type="CDD" id="cd01651">
    <property type="entry name" value="RT_G2_intron"/>
    <property type="match status" value="1"/>
</dbReference>
<dbReference type="OrthoDB" id="9793236at2"/>
<dbReference type="PANTHER" id="PTHR34047:SF8">
    <property type="entry name" value="PROTEIN YKFC"/>
    <property type="match status" value="1"/>
</dbReference>
<gene>
    <name evidence="3" type="ORF">ADIMK_2753</name>
</gene>
<name>A0A081FXH4_9GAMM</name>
<evidence type="ECO:0000313" key="3">
    <source>
        <dbReference type="EMBL" id="KEA63229.1"/>
    </source>
</evidence>
<dbReference type="SUPFAM" id="SSF56672">
    <property type="entry name" value="DNA/RNA polymerases"/>
    <property type="match status" value="1"/>
</dbReference>
<dbReference type="InterPro" id="IPR025960">
    <property type="entry name" value="RVT_N"/>
</dbReference>
<dbReference type="eggNOG" id="COG3344">
    <property type="taxonomic scope" value="Bacteria"/>
</dbReference>
<sequence>MSISTTIDVPASSHSANWHGIDWETCHIRVRGLQVRIAKAASNQQWRKVNSLQRLLVRSFSAKALAVKRVTENRGRKTPGIDGETWDTPETKWNAVFRLVRKGYKPRPLRRVYIPKSNGARRPLGIPTMLDRAMQALYLLALEPVSETTADRNSYGFRPLRSTADAIEQLFINLSRKSSAQWVLEGDIKGCFDNISHDWLVAHVPLDRVIVRKWLKAGYMESGQLFPTEAGTPQGGIISPVLANIALDGLEEELEARFGKKNTKASYKTKVNYVRYADDFVITGISKELLDSEVKPVVEAFMAERGLTLSAEKTLITHVSEGFNFLGQNIRQYGGKLLIKPAHKNLKQFLAKIRQVVKDNKTVPAWLLIDMLNPMIRGWANYHRHIVAKETFNYVDYRIWKLLWQWCKRRHLNRRKRWVKAKYFKRVGKRNWVFAEQYPSGKLATLIYAADTPIKRHTKMKADANPYLPQFESYYEQRLEYAWRNSEQGKRKTYMLWSRQQKRCPMCKQYITFETGWNIHHVIERHKGGSDKLENLVLLHPNCHRKLHALGFHLKTDQSITMLFVQSGDKRLGYGKQV</sequence>
<dbReference type="Pfam" id="PF00078">
    <property type="entry name" value="RVT_1"/>
    <property type="match status" value="1"/>
</dbReference>
<dbReference type="InterPro" id="IPR051083">
    <property type="entry name" value="GrpII_Intron_Splice-Mob/Def"/>
</dbReference>
<dbReference type="NCBIfam" id="TIGR04416">
    <property type="entry name" value="group_II_RT_mat"/>
    <property type="match status" value="1"/>
</dbReference>
<dbReference type="Gene3D" id="1.10.30.50">
    <property type="match status" value="1"/>
</dbReference>
<dbReference type="GO" id="GO:0003676">
    <property type="term" value="F:nucleic acid binding"/>
    <property type="evidence" value="ECO:0007669"/>
    <property type="project" value="InterPro"/>
</dbReference>
<dbReference type="InterPro" id="IPR003615">
    <property type="entry name" value="HNH_nuc"/>
</dbReference>
<dbReference type="PATRIC" id="fig|1232683.4.peg.2707"/>
<dbReference type="InterPro" id="IPR002711">
    <property type="entry name" value="HNH"/>
</dbReference>
<keyword evidence="3" id="KW-0808">Transferase</keyword>
<keyword evidence="4" id="KW-1185">Reference proteome</keyword>
<dbReference type="AlphaFoldDB" id="A0A081FXH4"/>
<dbReference type="EC" id="2.7.7.49" evidence="3"/>
<dbReference type="InterPro" id="IPR013597">
    <property type="entry name" value="Mat_intron_G2"/>
</dbReference>
<dbReference type="SMART" id="SM00507">
    <property type="entry name" value="HNHc"/>
    <property type="match status" value="1"/>
</dbReference>
<dbReference type="InterPro" id="IPR030931">
    <property type="entry name" value="Group_II_RT_mat"/>
</dbReference>
<comment type="caution">
    <text evidence="3">The sequence shown here is derived from an EMBL/GenBank/DDBJ whole genome shotgun (WGS) entry which is preliminary data.</text>
</comment>
<proteinExistence type="inferred from homology"/>
<protein>
    <submittedName>
        <fullName evidence="3">Retron-type RNA-directed DNA polymerase</fullName>
        <ecNumber evidence="3">2.7.7.49</ecNumber>
    </submittedName>
</protein>
<evidence type="ECO:0000256" key="1">
    <source>
        <dbReference type="ARBA" id="ARBA00034120"/>
    </source>
</evidence>
<dbReference type="Pfam" id="PF08388">
    <property type="entry name" value="GIIM"/>
    <property type="match status" value="1"/>
</dbReference>
<dbReference type="GO" id="GO:0004519">
    <property type="term" value="F:endonuclease activity"/>
    <property type="evidence" value="ECO:0007669"/>
    <property type="project" value="InterPro"/>
</dbReference>
<dbReference type="InterPro" id="IPR043502">
    <property type="entry name" value="DNA/RNA_pol_sf"/>
</dbReference>
<dbReference type="Pfam" id="PF01844">
    <property type="entry name" value="HNH"/>
    <property type="match status" value="1"/>
</dbReference>
<dbReference type="RefSeq" id="WP_081849795.1">
    <property type="nucleotide sequence ID" value="NZ_JMQN01000040.1"/>
</dbReference>
<dbReference type="CDD" id="cd00085">
    <property type="entry name" value="HNHc"/>
    <property type="match status" value="1"/>
</dbReference>
<dbReference type="Pfam" id="PF13655">
    <property type="entry name" value="RVT_N"/>
    <property type="match status" value="1"/>
</dbReference>
<evidence type="ECO:0000313" key="4">
    <source>
        <dbReference type="Proteomes" id="UP000028252"/>
    </source>
</evidence>
<accession>A0A081FXH4</accession>
<organism evidence="3 4">
    <name type="scientific">Marinobacterium lacunae</name>
    <dbReference type="NCBI Taxonomy" id="1232683"/>
    <lineage>
        <taxon>Bacteria</taxon>
        <taxon>Pseudomonadati</taxon>
        <taxon>Pseudomonadota</taxon>
        <taxon>Gammaproteobacteria</taxon>
        <taxon>Oceanospirillales</taxon>
        <taxon>Oceanospirillaceae</taxon>
        <taxon>Marinobacterium</taxon>
    </lineage>
</organism>
<dbReference type="PANTHER" id="PTHR34047">
    <property type="entry name" value="NUCLEAR INTRON MATURASE 1, MITOCHONDRIAL-RELATED"/>
    <property type="match status" value="1"/>
</dbReference>
<dbReference type="STRING" id="1232683.ADIMK_2753"/>
<dbReference type="InterPro" id="IPR000477">
    <property type="entry name" value="RT_dom"/>
</dbReference>
<dbReference type="GO" id="GO:0008270">
    <property type="term" value="F:zinc ion binding"/>
    <property type="evidence" value="ECO:0007669"/>
    <property type="project" value="InterPro"/>
</dbReference>
<keyword evidence="3" id="KW-0695">RNA-directed DNA polymerase</keyword>
<reference evidence="3 4" key="1">
    <citation type="submission" date="2014-04" db="EMBL/GenBank/DDBJ databases">
        <title>Marinobacterium kochiensis sp. nov., isolated from sediment sample collected from Kochi backwaters in Kerala, India.</title>
        <authorList>
            <person name="Singh A."/>
            <person name="Pinnaka A.K."/>
        </authorList>
    </citation>
    <scope>NUCLEOTIDE SEQUENCE [LARGE SCALE GENOMIC DNA]</scope>
    <source>
        <strain evidence="3 4">AK27</strain>
    </source>
</reference>
<keyword evidence="3" id="KW-0548">Nucleotidyltransferase</keyword>
<evidence type="ECO:0000259" key="2">
    <source>
        <dbReference type="PROSITE" id="PS50878"/>
    </source>
</evidence>
<dbReference type="Proteomes" id="UP000028252">
    <property type="component" value="Unassembled WGS sequence"/>
</dbReference>
<feature type="domain" description="Reverse transcriptase" evidence="2">
    <location>
        <begin position="95"/>
        <end position="330"/>
    </location>
</feature>
<dbReference type="PROSITE" id="PS50878">
    <property type="entry name" value="RT_POL"/>
    <property type="match status" value="1"/>
</dbReference>
<dbReference type="GO" id="GO:0003964">
    <property type="term" value="F:RNA-directed DNA polymerase activity"/>
    <property type="evidence" value="ECO:0007669"/>
    <property type="project" value="UniProtKB-KW"/>
</dbReference>
<comment type="similarity">
    <text evidence="1">Belongs to the bacterial reverse transcriptase family.</text>
</comment>
<dbReference type="eggNOG" id="COG1403">
    <property type="taxonomic scope" value="Bacteria"/>
</dbReference>